<accession>A0AAW0C537</accession>
<keyword evidence="4" id="KW-1185">Reference proteome</keyword>
<gene>
    <name evidence="3" type="ORF">VNI00_012644</name>
</gene>
<name>A0AAW0C537_9AGAR</name>
<dbReference type="Pfam" id="PF07683">
    <property type="entry name" value="CobW_C"/>
    <property type="match status" value="1"/>
</dbReference>
<feature type="region of interest" description="Disordered" evidence="1">
    <location>
        <begin position="1"/>
        <end position="76"/>
    </location>
</feature>
<dbReference type="CDD" id="cd03112">
    <property type="entry name" value="CobW-like"/>
    <property type="match status" value="1"/>
</dbReference>
<dbReference type="SUPFAM" id="SSF90002">
    <property type="entry name" value="Hypothetical protein YjiA, C-terminal domain"/>
    <property type="match status" value="1"/>
</dbReference>
<evidence type="ECO:0000313" key="4">
    <source>
        <dbReference type="Proteomes" id="UP001383192"/>
    </source>
</evidence>
<reference evidence="3 4" key="1">
    <citation type="submission" date="2024-01" db="EMBL/GenBank/DDBJ databases">
        <title>A draft genome for a cacao thread blight-causing isolate of Paramarasmius palmivorus.</title>
        <authorList>
            <person name="Baruah I.K."/>
            <person name="Bukari Y."/>
            <person name="Amoako-Attah I."/>
            <person name="Meinhardt L.W."/>
            <person name="Bailey B.A."/>
            <person name="Cohen S.P."/>
        </authorList>
    </citation>
    <scope>NUCLEOTIDE SEQUENCE [LARGE SCALE GENOMIC DNA]</scope>
    <source>
        <strain evidence="3 4">GH-12</strain>
    </source>
</reference>
<dbReference type="InterPro" id="IPR003495">
    <property type="entry name" value="CobW/HypB/UreG_nucleotide-bd"/>
</dbReference>
<dbReference type="InterPro" id="IPR051927">
    <property type="entry name" value="Zn_Chap_cDPG_Synth"/>
</dbReference>
<evidence type="ECO:0000259" key="2">
    <source>
        <dbReference type="SMART" id="SM00833"/>
    </source>
</evidence>
<feature type="compositionally biased region" description="Acidic residues" evidence="1">
    <location>
        <begin position="392"/>
        <end position="404"/>
    </location>
</feature>
<proteinExistence type="predicted"/>
<dbReference type="AlphaFoldDB" id="A0AAW0C537"/>
<sequence>MGATKSARARNAKNERSPKGKKKVPQRVKVISQGLETPKRTLAKDQKVERPSSTGDTTERLPRRRKDDSTQTYPHQQGTWAQMCGHRERHVLYVSFSSTCRALGLIGFTRVALNIDAQIVQNHKLTRTEEKLVQMQNGCICCTLRGDLLEEVANIAEAGGVDYLLIESTGISEPMQVAETFTYEFAEHAAEGSEPEGRLATLLKAGGLPKIARLDTCVTVVDALNVLNDFNTTDFITDRPQEAANGEVDPSDERNVTDLLVDQLEFSDVIIVNKTDLADKKTVAKVLQLIQTLNPRAKVIPTIKCRIPLKEILNTHRFSFEEAVVGAGWLQSLKESTMRVTPNGSVKNIPKPETEEYGISNFVYQRRRPFHPERLWKIIGDKFVVIQNEYEGLNDEEDEDDDGDDSKSEADDKMDADEDEEAQPQLNPAARLASKNADPAFAPVMRSKGFCWLATRNTLFGEWSQAGVMFTLAGGMNWFVSQPEEMWADGDKEAIEAIRQDFVGEWGDRRQEIVFIGGGESPMQRDLIEKELDAALLNDEEWAEWQKRAQTAHRNVKIMLSKDLDDDQKEEKLLEMFRDGFEDWLDPLNPPEGWEEHGHQH</sequence>
<dbReference type="Proteomes" id="UP001383192">
    <property type="component" value="Unassembled WGS sequence"/>
</dbReference>
<protein>
    <recommendedName>
        <fullName evidence="2">CobW C-terminal domain-containing protein</fullName>
    </recommendedName>
</protein>
<feature type="compositionally biased region" description="Basic and acidic residues" evidence="1">
    <location>
        <begin position="57"/>
        <end position="69"/>
    </location>
</feature>
<comment type="caution">
    <text evidence="3">The sequence shown here is derived from an EMBL/GenBank/DDBJ whole genome shotgun (WGS) entry which is preliminary data.</text>
</comment>
<dbReference type="Gene3D" id="3.40.50.300">
    <property type="entry name" value="P-loop containing nucleotide triphosphate hydrolases"/>
    <property type="match status" value="1"/>
</dbReference>
<dbReference type="SUPFAM" id="SSF52540">
    <property type="entry name" value="P-loop containing nucleoside triphosphate hydrolases"/>
    <property type="match status" value="1"/>
</dbReference>
<dbReference type="SMART" id="SM00833">
    <property type="entry name" value="CobW_C"/>
    <property type="match status" value="1"/>
</dbReference>
<organism evidence="3 4">
    <name type="scientific">Paramarasmius palmivorus</name>
    <dbReference type="NCBI Taxonomy" id="297713"/>
    <lineage>
        <taxon>Eukaryota</taxon>
        <taxon>Fungi</taxon>
        <taxon>Dikarya</taxon>
        <taxon>Basidiomycota</taxon>
        <taxon>Agaricomycotina</taxon>
        <taxon>Agaricomycetes</taxon>
        <taxon>Agaricomycetidae</taxon>
        <taxon>Agaricales</taxon>
        <taxon>Marasmiineae</taxon>
        <taxon>Marasmiaceae</taxon>
        <taxon>Paramarasmius</taxon>
    </lineage>
</organism>
<evidence type="ECO:0000313" key="3">
    <source>
        <dbReference type="EMBL" id="KAK7033644.1"/>
    </source>
</evidence>
<dbReference type="PANTHER" id="PTHR43603">
    <property type="entry name" value="COBW DOMAIN-CONTAINING PROTEIN DDB_G0274527"/>
    <property type="match status" value="1"/>
</dbReference>
<dbReference type="InterPro" id="IPR027417">
    <property type="entry name" value="P-loop_NTPase"/>
</dbReference>
<feature type="domain" description="CobW C-terminal" evidence="2">
    <location>
        <begin position="359"/>
        <end position="536"/>
    </location>
</feature>
<feature type="region of interest" description="Disordered" evidence="1">
    <location>
        <begin position="391"/>
        <end position="434"/>
    </location>
</feature>
<dbReference type="PANTHER" id="PTHR43603:SF1">
    <property type="entry name" value="ZINC-REGULATED GTPASE METALLOPROTEIN ACTIVATOR 1"/>
    <property type="match status" value="1"/>
</dbReference>
<dbReference type="Pfam" id="PF02492">
    <property type="entry name" value="cobW"/>
    <property type="match status" value="1"/>
</dbReference>
<evidence type="ECO:0000256" key="1">
    <source>
        <dbReference type="SAM" id="MobiDB-lite"/>
    </source>
</evidence>
<feature type="compositionally biased region" description="Basic and acidic residues" evidence="1">
    <location>
        <begin position="37"/>
        <end position="50"/>
    </location>
</feature>
<dbReference type="EMBL" id="JAYKXP010000060">
    <property type="protein sequence ID" value="KAK7033644.1"/>
    <property type="molecule type" value="Genomic_DNA"/>
</dbReference>
<dbReference type="InterPro" id="IPR011629">
    <property type="entry name" value="CobW-like_C"/>
</dbReference>